<dbReference type="Gene3D" id="3.60.40.10">
    <property type="entry name" value="PPM-type phosphatase domain"/>
    <property type="match status" value="1"/>
</dbReference>
<dbReference type="SUPFAM" id="SSF55785">
    <property type="entry name" value="PYP-like sensor domain (PAS domain)"/>
    <property type="match status" value="1"/>
</dbReference>
<dbReference type="InterPro" id="IPR052016">
    <property type="entry name" value="Bact_Sigma-Reg"/>
</dbReference>
<dbReference type="Proteomes" id="UP001501822">
    <property type="component" value="Unassembled WGS sequence"/>
</dbReference>
<dbReference type="CDD" id="cd00130">
    <property type="entry name" value="PAS"/>
    <property type="match status" value="1"/>
</dbReference>
<dbReference type="InterPro" id="IPR001932">
    <property type="entry name" value="PPM-type_phosphatase-like_dom"/>
</dbReference>
<evidence type="ECO:0000313" key="4">
    <source>
        <dbReference type="EMBL" id="GAA0369066.1"/>
    </source>
</evidence>
<gene>
    <name evidence="4" type="ORF">GCM10010151_68750</name>
</gene>
<dbReference type="InterPro" id="IPR029016">
    <property type="entry name" value="GAF-like_dom_sf"/>
</dbReference>
<accession>A0ABN0XPE9</accession>
<dbReference type="InterPro" id="IPR003018">
    <property type="entry name" value="GAF"/>
</dbReference>
<evidence type="ECO:0000256" key="1">
    <source>
        <dbReference type="ARBA" id="ARBA00022801"/>
    </source>
</evidence>
<dbReference type="InterPro" id="IPR000014">
    <property type="entry name" value="PAS"/>
</dbReference>
<keyword evidence="5" id="KW-1185">Reference proteome</keyword>
<dbReference type="SMART" id="SM00331">
    <property type="entry name" value="PP2C_SIG"/>
    <property type="match status" value="1"/>
</dbReference>
<comment type="caution">
    <text evidence="4">The sequence shown here is derived from an EMBL/GenBank/DDBJ whole genome shotgun (WGS) entry which is preliminary data.</text>
</comment>
<dbReference type="SUPFAM" id="SSF55781">
    <property type="entry name" value="GAF domain-like"/>
    <property type="match status" value="1"/>
</dbReference>
<organism evidence="4 5">
    <name type="scientific">Actinoallomurus spadix</name>
    <dbReference type="NCBI Taxonomy" id="79912"/>
    <lineage>
        <taxon>Bacteria</taxon>
        <taxon>Bacillati</taxon>
        <taxon>Actinomycetota</taxon>
        <taxon>Actinomycetes</taxon>
        <taxon>Streptosporangiales</taxon>
        <taxon>Thermomonosporaceae</taxon>
        <taxon>Actinoallomurus</taxon>
    </lineage>
</organism>
<dbReference type="CDD" id="cd16936">
    <property type="entry name" value="HATPase_RsbW-like"/>
    <property type="match status" value="1"/>
</dbReference>
<name>A0ABN0XPE9_9ACTN</name>
<evidence type="ECO:0000313" key="5">
    <source>
        <dbReference type="Proteomes" id="UP001501822"/>
    </source>
</evidence>
<proteinExistence type="predicted"/>
<dbReference type="SUPFAM" id="SSF55874">
    <property type="entry name" value="ATPase domain of HSP90 chaperone/DNA topoisomerase II/histidine kinase"/>
    <property type="match status" value="1"/>
</dbReference>
<reference evidence="4 5" key="1">
    <citation type="journal article" date="2019" name="Int. J. Syst. Evol. Microbiol.">
        <title>The Global Catalogue of Microorganisms (GCM) 10K type strain sequencing project: providing services to taxonomists for standard genome sequencing and annotation.</title>
        <authorList>
            <consortium name="The Broad Institute Genomics Platform"/>
            <consortium name="The Broad Institute Genome Sequencing Center for Infectious Disease"/>
            <person name="Wu L."/>
            <person name="Ma J."/>
        </authorList>
    </citation>
    <scope>NUCLEOTIDE SEQUENCE [LARGE SCALE GENOMIC DNA]</scope>
    <source>
        <strain evidence="4 5">JCM 3146</strain>
    </source>
</reference>
<dbReference type="InterPro" id="IPR035965">
    <property type="entry name" value="PAS-like_dom_sf"/>
</dbReference>
<feature type="region of interest" description="Disordered" evidence="2">
    <location>
        <begin position="224"/>
        <end position="273"/>
    </location>
</feature>
<dbReference type="PANTHER" id="PTHR43156:SF2">
    <property type="entry name" value="STAGE II SPORULATION PROTEIN E"/>
    <property type="match status" value="1"/>
</dbReference>
<dbReference type="Gene3D" id="3.30.565.10">
    <property type="entry name" value="Histidine kinase-like ATPase, C-terminal domain"/>
    <property type="match status" value="1"/>
</dbReference>
<feature type="compositionally biased region" description="Low complexity" evidence="2">
    <location>
        <begin position="254"/>
        <end position="270"/>
    </location>
</feature>
<evidence type="ECO:0000256" key="2">
    <source>
        <dbReference type="SAM" id="MobiDB-lite"/>
    </source>
</evidence>
<dbReference type="PANTHER" id="PTHR43156">
    <property type="entry name" value="STAGE II SPORULATION PROTEIN E-RELATED"/>
    <property type="match status" value="1"/>
</dbReference>
<dbReference type="EMBL" id="BAAABM010000066">
    <property type="protein sequence ID" value="GAA0369066.1"/>
    <property type="molecule type" value="Genomic_DNA"/>
</dbReference>
<feature type="domain" description="PPM-type phosphatase" evidence="3">
    <location>
        <begin position="494"/>
        <end position="707"/>
    </location>
</feature>
<dbReference type="InterPro" id="IPR036457">
    <property type="entry name" value="PPM-type-like_dom_sf"/>
</dbReference>
<dbReference type="Gene3D" id="3.30.450.20">
    <property type="entry name" value="PAS domain"/>
    <property type="match status" value="1"/>
</dbReference>
<dbReference type="Gene3D" id="3.30.450.40">
    <property type="match status" value="1"/>
</dbReference>
<evidence type="ECO:0000259" key="3">
    <source>
        <dbReference type="SMART" id="SM00331"/>
    </source>
</evidence>
<dbReference type="InterPro" id="IPR003594">
    <property type="entry name" value="HATPase_dom"/>
</dbReference>
<dbReference type="Pfam" id="PF01590">
    <property type="entry name" value="GAF"/>
    <property type="match status" value="1"/>
</dbReference>
<dbReference type="Pfam" id="PF07228">
    <property type="entry name" value="SpoIIE"/>
    <property type="match status" value="1"/>
</dbReference>
<keyword evidence="1" id="KW-0378">Hydrolase</keyword>
<protein>
    <submittedName>
        <fullName evidence="4">SpoIIE family protein phosphatase</fullName>
    </submittedName>
</protein>
<dbReference type="Pfam" id="PF13581">
    <property type="entry name" value="HATPase_c_2"/>
    <property type="match status" value="1"/>
</dbReference>
<sequence length="833" mass="89888">MVTRQRPAARLSAAGVPPRLLDRHLLGITQMAVVLLDGSGRVLRWTPAAEDVFGAPYDAVAGRPLRTLLNLPQENRSAFDFGDRQPRHVWTGVCLVARLDDGAVREIAWWVYPLAGPGDARGLAVAADAQRIKEHGHGLALGDVLIAPPPPTPLTATSGVRILRVEPTLVQSSTVDAALLRRRLVEVLPPDLDHGQITDQVLARGHPAVNVSVTVRLPFAGQRDTAPRVGRLRPETLPRPAVSTGSAPPEAPERNAAPPETAPPETAAAPYDPPSAEALEHRAAQGRLDFLNHVGARLADTLDPVQTAGALCDALVPSFADFAGVQLLESIVSDQELPPVEADASPSVVRVAMRYDEEDGHWDDLVPLGEVIRMPSRTPLADDLSTGRSINVARVGERVSRRISSRVGGRDLRPLLRGRALLITPLIARGKILGTIVLLRRRDRPPFGEPEVAVAEELGRRAAVCVDNGRLYRREARVAAQLQHSMLPGAPPDVAGAQICYRYVPADEAVRVGGDWFDAIPLPGSRLALVVGDVMGHGLTSAAIMGQLRTAVRTLAPQDLPPDQLLRQLDDLARRLGDECLATCVYAVYDPVARRCEIANAGHLPPVLVTPSGESWLLEVPPGAPIGVGGVAFETVSFDVEDGSQFVLCTDGLVERRGRPLDVGLTALREFLSGPPRPLEDVCETLIERFSTTGRHDDDIALLAVRLEGIPKEDVFAWSLTAEPAVVRETRRLARQALETWGLHALVPTVELLVSELVTNAIVHGAGDLGLRLIRANALLCEVRDDGYDLPHLRRAETTDENGRGLQLVSALAEHWGTQRTPTGKVVWFEHPL</sequence>
<dbReference type="RefSeq" id="WP_252810794.1">
    <property type="nucleotide sequence ID" value="NZ_BAAABM010000066.1"/>
</dbReference>
<dbReference type="InterPro" id="IPR036890">
    <property type="entry name" value="HATPase_C_sf"/>
</dbReference>
<dbReference type="SUPFAM" id="SSF81606">
    <property type="entry name" value="PP2C-like"/>
    <property type="match status" value="1"/>
</dbReference>